<dbReference type="RefSeq" id="WP_147183776.1">
    <property type="nucleotide sequence ID" value="NZ_CP042382.1"/>
</dbReference>
<proteinExistence type="predicted"/>
<dbReference type="InterPro" id="IPR047726">
    <property type="entry name" value="CsgH_dom"/>
</dbReference>
<dbReference type="AlphaFoldDB" id="A0A5B8SVI1"/>
<dbReference type="InterPro" id="IPR053722">
    <property type="entry name" value="Curli_assembly_CsgC/AgfC"/>
</dbReference>
<dbReference type="NCBIfam" id="NF041112">
    <property type="entry name" value="chap_CsgH_alph"/>
    <property type="match status" value="1"/>
</dbReference>
<accession>A0A5B8SVI1</accession>
<keyword evidence="3" id="KW-1185">Reference proteome</keyword>
<evidence type="ECO:0008006" key="4">
    <source>
        <dbReference type="Google" id="ProtNLM"/>
    </source>
</evidence>
<keyword evidence="1" id="KW-0732">Signal</keyword>
<organism evidence="2 3">
    <name type="scientific">Pistricoccus aurantiacus</name>
    <dbReference type="NCBI Taxonomy" id="1883414"/>
    <lineage>
        <taxon>Bacteria</taxon>
        <taxon>Pseudomonadati</taxon>
        <taxon>Pseudomonadota</taxon>
        <taxon>Gammaproteobacteria</taxon>
        <taxon>Oceanospirillales</taxon>
        <taxon>Halomonadaceae</taxon>
        <taxon>Pistricoccus</taxon>
    </lineage>
</organism>
<dbReference type="EMBL" id="CP042382">
    <property type="protein sequence ID" value="QEA38718.1"/>
    <property type="molecule type" value="Genomic_DNA"/>
</dbReference>
<evidence type="ECO:0000313" key="3">
    <source>
        <dbReference type="Proteomes" id="UP000321272"/>
    </source>
</evidence>
<feature type="signal peptide" evidence="1">
    <location>
        <begin position="1"/>
        <end position="26"/>
    </location>
</feature>
<sequence>MLINRKLKSWTAGLVIWLVAISAATAQDTFTQLGCQVIVKREGDYVIASGLIQASKPTRADYQLRALKIDATNSGTLEQSGSHNLQPGEPQETSRMTIKMAPTGWVEFHLQVSERLTGATCEADEIVSPM</sequence>
<evidence type="ECO:0000313" key="2">
    <source>
        <dbReference type="EMBL" id="QEA38718.1"/>
    </source>
</evidence>
<feature type="chain" id="PRO_5022730669" description="Curli assembly protein CsgC" evidence="1">
    <location>
        <begin position="27"/>
        <end position="130"/>
    </location>
</feature>
<protein>
    <recommendedName>
        <fullName evidence="4">Curli assembly protein CsgC</fullName>
    </recommendedName>
</protein>
<dbReference type="OrthoDB" id="6163857at2"/>
<dbReference type="KEGG" id="paur:FGL86_06265"/>
<dbReference type="Gene3D" id="2.60.40.2420">
    <property type="match status" value="1"/>
</dbReference>
<gene>
    <name evidence="2" type="ORF">FGL86_06265</name>
</gene>
<evidence type="ECO:0000256" key="1">
    <source>
        <dbReference type="SAM" id="SignalP"/>
    </source>
</evidence>
<reference evidence="2 3" key="1">
    <citation type="submission" date="2019-06" db="EMBL/GenBank/DDBJ databases">
        <title>Genome analyses of bacteria isolated from kimchi.</title>
        <authorList>
            <person name="Lee S."/>
            <person name="Ahn S."/>
            <person name="Roh S."/>
        </authorList>
    </citation>
    <scope>NUCLEOTIDE SEQUENCE [LARGE SCALE GENOMIC DNA]</scope>
    <source>
        <strain evidence="2 3">CBA4606</strain>
    </source>
</reference>
<name>A0A5B8SVI1_9GAMM</name>
<dbReference type="Proteomes" id="UP000321272">
    <property type="component" value="Chromosome"/>
</dbReference>